<accession>A0A841RJJ0</accession>
<reference evidence="3 4" key="1">
    <citation type="submission" date="2020-08" db="EMBL/GenBank/DDBJ databases">
        <title>Genomic Encyclopedia of Type Strains, Phase IV (KMG-IV): sequencing the most valuable type-strain genomes for metagenomic binning, comparative biology and taxonomic classification.</title>
        <authorList>
            <person name="Goeker M."/>
        </authorList>
    </citation>
    <scope>NUCLEOTIDE SEQUENCE [LARGE SCALE GENOMIC DNA]</scope>
    <source>
        <strain evidence="3 4">DSM 2461</strain>
    </source>
</reference>
<organism evidence="3 4">
    <name type="scientific">Spirochaeta isovalerica</name>
    <dbReference type="NCBI Taxonomy" id="150"/>
    <lineage>
        <taxon>Bacteria</taxon>
        <taxon>Pseudomonadati</taxon>
        <taxon>Spirochaetota</taxon>
        <taxon>Spirochaetia</taxon>
        <taxon>Spirochaetales</taxon>
        <taxon>Spirochaetaceae</taxon>
        <taxon>Spirochaeta</taxon>
    </lineage>
</organism>
<dbReference type="GO" id="GO:0016791">
    <property type="term" value="F:phosphatase activity"/>
    <property type="evidence" value="ECO:0007669"/>
    <property type="project" value="TreeGrafter"/>
</dbReference>
<keyword evidence="1" id="KW-0378">Hydrolase</keyword>
<dbReference type="AlphaFoldDB" id="A0A841RJJ0"/>
<dbReference type="InterPro" id="IPR036457">
    <property type="entry name" value="PPM-type-like_dom_sf"/>
</dbReference>
<proteinExistence type="predicted"/>
<dbReference type="PANTHER" id="PTHR43156">
    <property type="entry name" value="STAGE II SPORULATION PROTEIN E-RELATED"/>
    <property type="match status" value="1"/>
</dbReference>
<dbReference type="SUPFAM" id="SSF81606">
    <property type="entry name" value="PP2C-like"/>
    <property type="match status" value="1"/>
</dbReference>
<gene>
    <name evidence="3" type="ORF">HNR50_004161</name>
</gene>
<dbReference type="Proteomes" id="UP000587760">
    <property type="component" value="Unassembled WGS sequence"/>
</dbReference>
<evidence type="ECO:0000259" key="2">
    <source>
        <dbReference type="SMART" id="SM00331"/>
    </source>
</evidence>
<evidence type="ECO:0000313" key="4">
    <source>
        <dbReference type="Proteomes" id="UP000587760"/>
    </source>
</evidence>
<sequence length="397" mass="44172">MSFFIEVDYSQYFKEGQSIGGDVFLLSKGEERDRIICTLSDGLGSGVKANVLANLTAHMAQKYAAGTTDMVKSAEIIMNTLPVCRERKISYSTFTILRMENLKSDKVRASIVEYDNPGFLLIRDGACLCPEKTRHELKRPGAFKDENLFHTELELEAGDRIIFFTDGITQAGLGTKQLPLGWRAGNVKRYILELLNNRRETSAYELASAVTAKARALDIYKAKDDITCASVYIRKPRRLIVSTGPPIDESRDEKLVKAIADFDGRKVIAGGTTAQIYSRITGKKLKVALSDCDGDLPPCASMEGVDLVTEGMLTLNRIAGHLEKRISLNELPRNSAGQFLKLLLESDQVRFLVGTKINDAHQDPSIPFEIGIRRSIIGRIVKALEENYLKETELEFI</sequence>
<dbReference type="InterPro" id="IPR001932">
    <property type="entry name" value="PPM-type_phosphatase-like_dom"/>
</dbReference>
<dbReference type="RefSeq" id="WP_184748700.1">
    <property type="nucleotide sequence ID" value="NZ_JACHGJ010000012.1"/>
</dbReference>
<dbReference type="EMBL" id="JACHGJ010000012">
    <property type="protein sequence ID" value="MBB6482462.1"/>
    <property type="molecule type" value="Genomic_DNA"/>
</dbReference>
<name>A0A841RJJ0_9SPIO</name>
<dbReference type="Pfam" id="PF07228">
    <property type="entry name" value="SpoIIE"/>
    <property type="match status" value="1"/>
</dbReference>
<dbReference type="InterPro" id="IPR052016">
    <property type="entry name" value="Bact_Sigma-Reg"/>
</dbReference>
<evidence type="ECO:0000256" key="1">
    <source>
        <dbReference type="ARBA" id="ARBA00022801"/>
    </source>
</evidence>
<protein>
    <submittedName>
        <fullName evidence="3">Serine/threonine protein phosphatase PrpC</fullName>
    </submittedName>
</protein>
<keyword evidence="4" id="KW-1185">Reference proteome</keyword>
<comment type="caution">
    <text evidence="3">The sequence shown here is derived from an EMBL/GenBank/DDBJ whole genome shotgun (WGS) entry which is preliminary data.</text>
</comment>
<feature type="domain" description="PPM-type phosphatase" evidence="2">
    <location>
        <begin position="4"/>
        <end position="233"/>
    </location>
</feature>
<dbReference type="PANTHER" id="PTHR43156:SF2">
    <property type="entry name" value="STAGE II SPORULATION PROTEIN E"/>
    <property type="match status" value="1"/>
</dbReference>
<dbReference type="Gene3D" id="3.60.40.10">
    <property type="entry name" value="PPM-type phosphatase domain"/>
    <property type="match status" value="1"/>
</dbReference>
<evidence type="ECO:0000313" key="3">
    <source>
        <dbReference type="EMBL" id="MBB6482462.1"/>
    </source>
</evidence>
<dbReference type="SMART" id="SM00331">
    <property type="entry name" value="PP2C_SIG"/>
    <property type="match status" value="1"/>
</dbReference>